<evidence type="ECO:0000256" key="4">
    <source>
        <dbReference type="ARBA" id="ARBA00023157"/>
    </source>
</evidence>
<dbReference type="EMBL" id="JAOTOJ010000003">
    <property type="protein sequence ID" value="KAK9403969.1"/>
    <property type="molecule type" value="Genomic_DNA"/>
</dbReference>
<dbReference type="AlphaFoldDB" id="A0AAW1BPC3"/>
<dbReference type="PROSITE" id="PS50923">
    <property type="entry name" value="SUSHI"/>
    <property type="match status" value="3"/>
</dbReference>
<dbReference type="Pfam" id="PF00084">
    <property type="entry name" value="Sushi"/>
    <property type="match status" value="4"/>
</dbReference>
<dbReference type="PANTHER" id="PTHR45785">
    <property type="entry name" value="COMPLEMENT FACTOR H-RELATED"/>
    <property type="match status" value="1"/>
</dbReference>
<dbReference type="CDD" id="cd00033">
    <property type="entry name" value="CCP"/>
    <property type="match status" value="3"/>
</dbReference>
<dbReference type="InterPro" id="IPR035976">
    <property type="entry name" value="Sushi/SCR/CCP_sf"/>
</dbReference>
<dbReference type="PANTHER" id="PTHR45785:SF2">
    <property type="entry name" value="COMPLEMENT FACTOR H-RELATED"/>
    <property type="match status" value="1"/>
</dbReference>
<feature type="chain" id="PRO_5043508659" evidence="6">
    <location>
        <begin position="20"/>
        <end position="330"/>
    </location>
</feature>
<dbReference type="InterPro" id="IPR000436">
    <property type="entry name" value="Sushi_SCR_CCP_dom"/>
</dbReference>
<keyword evidence="2 5" id="KW-0768">Sushi</keyword>
<feature type="signal peptide" evidence="6">
    <location>
        <begin position="1"/>
        <end position="19"/>
    </location>
</feature>
<keyword evidence="4 5" id="KW-1015">Disulfide bond</keyword>
<evidence type="ECO:0000256" key="6">
    <source>
        <dbReference type="SAM" id="SignalP"/>
    </source>
</evidence>
<comment type="caution">
    <text evidence="8">The sequence shown here is derived from an EMBL/GenBank/DDBJ whole genome shotgun (WGS) entry which is preliminary data.</text>
</comment>
<dbReference type="Proteomes" id="UP001474421">
    <property type="component" value="Unassembled WGS sequence"/>
</dbReference>
<keyword evidence="9" id="KW-1185">Reference proteome</keyword>
<organism evidence="8 9">
    <name type="scientific">Crotalus adamanteus</name>
    <name type="common">Eastern diamondback rattlesnake</name>
    <dbReference type="NCBI Taxonomy" id="8729"/>
    <lineage>
        <taxon>Eukaryota</taxon>
        <taxon>Metazoa</taxon>
        <taxon>Chordata</taxon>
        <taxon>Craniata</taxon>
        <taxon>Vertebrata</taxon>
        <taxon>Euteleostomi</taxon>
        <taxon>Lepidosauria</taxon>
        <taxon>Squamata</taxon>
        <taxon>Bifurcata</taxon>
        <taxon>Unidentata</taxon>
        <taxon>Episquamata</taxon>
        <taxon>Toxicofera</taxon>
        <taxon>Serpentes</taxon>
        <taxon>Colubroidea</taxon>
        <taxon>Viperidae</taxon>
        <taxon>Crotalinae</taxon>
        <taxon>Crotalus</taxon>
    </lineage>
</organism>
<feature type="domain" description="Sushi" evidence="7">
    <location>
        <begin position="214"/>
        <end position="270"/>
    </location>
</feature>
<sequence>MNNKLLLVIAFLLCPGCSSQNEGGKNCNGPPRIENGDIITLSEKQYRSGSSVEFRCQRFYAMEGQKISFCDNGIWTKVPICLDPCMIPTAELERQKIEVKDGMDASENIFVQRGHSIELICRTGYVLAADSSQSASIIHCDGTTPMIPKCKEIICNSPRISNGSFRPKRSIYRDGDLIQIQCNSGFTFEPDNRGQVVECTKNGWSPLSKCVLEITCQENPIEHGTILSPKSIYKEGERIQFSCNEGYRYVDKSDALCTKNGWSIKPQCTQMQCPPPEVTKGHIEPKRSQYMYNDTVEITCYKRVLFTRVTRKYISKCTANGWNPPALCKA</sequence>
<evidence type="ECO:0000256" key="5">
    <source>
        <dbReference type="PROSITE-ProRule" id="PRU00302"/>
    </source>
</evidence>
<accession>A0AAW1BPC3</accession>
<feature type="domain" description="Sushi" evidence="7">
    <location>
        <begin position="153"/>
        <end position="212"/>
    </location>
</feature>
<evidence type="ECO:0000313" key="9">
    <source>
        <dbReference type="Proteomes" id="UP001474421"/>
    </source>
</evidence>
<evidence type="ECO:0000256" key="1">
    <source>
        <dbReference type="ARBA" id="ARBA00004328"/>
    </source>
</evidence>
<evidence type="ECO:0000256" key="3">
    <source>
        <dbReference type="ARBA" id="ARBA00022729"/>
    </source>
</evidence>
<evidence type="ECO:0000313" key="8">
    <source>
        <dbReference type="EMBL" id="KAK9403969.1"/>
    </source>
</evidence>
<feature type="disulfide bond" evidence="5">
    <location>
        <begin position="27"/>
        <end position="70"/>
    </location>
</feature>
<dbReference type="Gene3D" id="2.10.70.10">
    <property type="entry name" value="Complement Module, domain 1"/>
    <property type="match status" value="5"/>
</dbReference>
<name>A0AAW1BPC3_CROAD</name>
<dbReference type="SMART" id="SM00032">
    <property type="entry name" value="CCP"/>
    <property type="match status" value="5"/>
</dbReference>
<feature type="domain" description="Sushi" evidence="7">
    <location>
        <begin position="25"/>
        <end position="83"/>
    </location>
</feature>
<gene>
    <name evidence="8" type="ORF">NXF25_008796</name>
</gene>
<proteinExistence type="predicted"/>
<comment type="caution">
    <text evidence="5">Lacks conserved residue(s) required for the propagation of feature annotation.</text>
</comment>
<dbReference type="InterPro" id="IPR051503">
    <property type="entry name" value="ComplSys_Reg/VirEntry_Med"/>
</dbReference>
<evidence type="ECO:0000259" key="7">
    <source>
        <dbReference type="PROSITE" id="PS50923"/>
    </source>
</evidence>
<reference evidence="8 9" key="1">
    <citation type="journal article" date="2024" name="Proc. Natl. Acad. Sci. U.S.A.">
        <title>The genetic regulatory architecture and epigenomic basis for age-related changes in rattlesnake venom.</title>
        <authorList>
            <person name="Hogan M.P."/>
            <person name="Holding M.L."/>
            <person name="Nystrom G.S."/>
            <person name="Colston T.J."/>
            <person name="Bartlett D.A."/>
            <person name="Mason A.J."/>
            <person name="Ellsworth S.A."/>
            <person name="Rautsaw R.M."/>
            <person name="Lawrence K.C."/>
            <person name="Strickland J.L."/>
            <person name="He B."/>
            <person name="Fraser P."/>
            <person name="Margres M.J."/>
            <person name="Gilbert D.M."/>
            <person name="Gibbs H.L."/>
            <person name="Parkinson C.L."/>
            <person name="Rokyta D.R."/>
        </authorList>
    </citation>
    <scope>NUCLEOTIDE SEQUENCE [LARGE SCALE GENOMIC DNA]</scope>
    <source>
        <strain evidence="8">DRR0105</strain>
    </source>
</reference>
<keyword evidence="3 6" id="KW-0732">Signal</keyword>
<comment type="subcellular location">
    <subcellularLocation>
        <location evidence="1">Virion</location>
    </subcellularLocation>
</comment>
<protein>
    <submittedName>
        <fullName evidence="8">Complement factor H-like</fullName>
    </submittedName>
</protein>
<evidence type="ECO:0000256" key="2">
    <source>
        <dbReference type="ARBA" id="ARBA00022659"/>
    </source>
</evidence>
<dbReference type="SUPFAM" id="SSF57535">
    <property type="entry name" value="Complement control module/SCR domain"/>
    <property type="match status" value="4"/>
</dbReference>